<gene>
    <name evidence="1" type="ORF">EJD97_002503</name>
</gene>
<protein>
    <submittedName>
        <fullName evidence="1">Uncharacterized protein</fullName>
    </submittedName>
</protein>
<organism evidence="1">
    <name type="scientific">Solanum chilense</name>
    <name type="common">Tomato</name>
    <name type="synonym">Lycopersicon chilense</name>
    <dbReference type="NCBI Taxonomy" id="4083"/>
    <lineage>
        <taxon>Eukaryota</taxon>
        <taxon>Viridiplantae</taxon>
        <taxon>Streptophyta</taxon>
        <taxon>Embryophyta</taxon>
        <taxon>Tracheophyta</taxon>
        <taxon>Spermatophyta</taxon>
        <taxon>Magnoliopsida</taxon>
        <taxon>eudicotyledons</taxon>
        <taxon>Gunneridae</taxon>
        <taxon>Pentapetalae</taxon>
        <taxon>asterids</taxon>
        <taxon>lamiids</taxon>
        <taxon>Solanales</taxon>
        <taxon>Solanaceae</taxon>
        <taxon>Solanoideae</taxon>
        <taxon>Solaneae</taxon>
        <taxon>Solanum</taxon>
        <taxon>Solanum subgen. Lycopersicon</taxon>
    </lineage>
</organism>
<evidence type="ECO:0000313" key="1">
    <source>
        <dbReference type="EMBL" id="TMW99455.1"/>
    </source>
</evidence>
<feature type="non-terminal residue" evidence="1">
    <location>
        <position position="1"/>
    </location>
</feature>
<dbReference type="AlphaFoldDB" id="A0A6N2BXV7"/>
<name>A0A6N2BXV7_SOLCI</name>
<reference evidence="1" key="1">
    <citation type="submission" date="2019-05" db="EMBL/GenBank/DDBJ databases">
        <title>The de novo reference genome and transcriptome assemblies of the wild tomato species Solanum chilense.</title>
        <authorList>
            <person name="Stam R."/>
            <person name="Nosenko T."/>
            <person name="Hoerger A.C."/>
            <person name="Stephan W."/>
            <person name="Seidel M.A."/>
            <person name="Kuhn J.M.M."/>
            <person name="Haberer G."/>
            <person name="Tellier A."/>
        </authorList>
    </citation>
    <scope>NUCLEOTIDE SEQUENCE</scope>
    <source>
        <tissue evidence="1">Mature leaves</tissue>
    </source>
</reference>
<accession>A0A6N2BXV7</accession>
<comment type="caution">
    <text evidence="1">The sequence shown here is derived from an EMBL/GenBank/DDBJ whole genome shotgun (WGS) entry which is preliminary data.</text>
</comment>
<dbReference type="EMBL" id="RXGB01001296">
    <property type="protein sequence ID" value="TMW99455.1"/>
    <property type="molecule type" value="Genomic_DNA"/>
</dbReference>
<proteinExistence type="predicted"/>
<sequence length="79" mass="8710">EDNQLCNIAALQCMTMFLAAGNIAVVRVCSIAKHGCWLLVVLQLCRSAALQNMDASCYCWWGLEALQHCKLQSHLLAMA</sequence>